<dbReference type="InParanoid" id="A0A1B7MM68"/>
<evidence type="ECO:0000313" key="3">
    <source>
        <dbReference type="Proteomes" id="UP000092154"/>
    </source>
</evidence>
<dbReference type="OrthoDB" id="10347839at2759"/>
<organism evidence="2 3">
    <name type="scientific">Rhizopogon vinicolor AM-OR11-026</name>
    <dbReference type="NCBI Taxonomy" id="1314800"/>
    <lineage>
        <taxon>Eukaryota</taxon>
        <taxon>Fungi</taxon>
        <taxon>Dikarya</taxon>
        <taxon>Basidiomycota</taxon>
        <taxon>Agaricomycotina</taxon>
        <taxon>Agaricomycetes</taxon>
        <taxon>Agaricomycetidae</taxon>
        <taxon>Boletales</taxon>
        <taxon>Suillineae</taxon>
        <taxon>Rhizopogonaceae</taxon>
        <taxon>Rhizopogon</taxon>
    </lineage>
</organism>
<dbReference type="Proteomes" id="UP000092154">
    <property type="component" value="Unassembled WGS sequence"/>
</dbReference>
<dbReference type="EMBL" id="KV448726">
    <property type="protein sequence ID" value="OAX33677.1"/>
    <property type="molecule type" value="Genomic_DNA"/>
</dbReference>
<keyword evidence="3" id="KW-1185">Reference proteome</keyword>
<feature type="transmembrane region" description="Helical" evidence="1">
    <location>
        <begin position="202"/>
        <end position="221"/>
    </location>
</feature>
<feature type="transmembrane region" description="Helical" evidence="1">
    <location>
        <begin position="173"/>
        <end position="196"/>
    </location>
</feature>
<feature type="transmembrane region" description="Helical" evidence="1">
    <location>
        <begin position="93"/>
        <end position="112"/>
    </location>
</feature>
<dbReference type="AlphaFoldDB" id="A0A1B7MM68"/>
<feature type="transmembrane region" description="Helical" evidence="1">
    <location>
        <begin position="233"/>
        <end position="251"/>
    </location>
</feature>
<protein>
    <submittedName>
        <fullName evidence="2">Uncharacterized protein</fullName>
    </submittedName>
</protein>
<accession>A0A1B7MM68</accession>
<keyword evidence="1" id="KW-0472">Membrane</keyword>
<reference evidence="2 3" key="1">
    <citation type="submission" date="2016-06" db="EMBL/GenBank/DDBJ databases">
        <title>Comparative genomics of the ectomycorrhizal sister species Rhizopogon vinicolor and Rhizopogon vesiculosus (Basidiomycota: Boletales) reveals a divergence of the mating type B locus.</title>
        <authorList>
            <consortium name="DOE Joint Genome Institute"/>
            <person name="Mujic A.B."/>
            <person name="Kuo A."/>
            <person name="Tritt A."/>
            <person name="Lipzen A."/>
            <person name="Chen C."/>
            <person name="Johnson J."/>
            <person name="Sharma A."/>
            <person name="Barry K."/>
            <person name="Grigoriev I.V."/>
            <person name="Spatafora J.W."/>
        </authorList>
    </citation>
    <scope>NUCLEOTIDE SEQUENCE [LARGE SCALE GENOMIC DNA]</scope>
    <source>
        <strain evidence="2 3">AM-OR11-026</strain>
    </source>
</reference>
<keyword evidence="1" id="KW-0812">Transmembrane</keyword>
<evidence type="ECO:0000256" key="1">
    <source>
        <dbReference type="SAM" id="Phobius"/>
    </source>
</evidence>
<gene>
    <name evidence="2" type="ORF">K503DRAFT_504578</name>
</gene>
<sequence>MSNTAMPEALIAAPTTYCPTLMTINLHSPSRRSGDIENQHQFPSPSSTGINGRLHLLFLATMSWYGLGHIHVEEFLRDVEMNWEKHNARFREAIGQITTAQGLVLGVCATFLTSSPPVPSVDYTSSDCYSMFAVAFLLSIGGLVFQLLFFQASQALSQEPKPQPAAIHDYIELFCLPQYSLLSSLIFLGIGFLRALMASGPISYFELAVPVILVLIAAIFTKVERGTITLTRRIADIILISMIVMICTVGYKSTWWTIAVAQPA</sequence>
<feature type="transmembrane region" description="Helical" evidence="1">
    <location>
        <begin position="132"/>
        <end position="152"/>
    </location>
</feature>
<evidence type="ECO:0000313" key="2">
    <source>
        <dbReference type="EMBL" id="OAX33677.1"/>
    </source>
</evidence>
<name>A0A1B7MM68_9AGAM</name>
<keyword evidence="1" id="KW-1133">Transmembrane helix</keyword>
<proteinExistence type="predicted"/>